<comment type="subcellular location">
    <subcellularLocation>
        <location evidence="9">Cytoplasm</location>
    </subcellularLocation>
</comment>
<dbReference type="EC" id="3.2.2.27" evidence="4 9"/>
<dbReference type="EMBL" id="LVWA01000003">
    <property type="protein sequence ID" value="OKL41750.1"/>
    <property type="molecule type" value="Genomic_DNA"/>
</dbReference>
<comment type="similarity">
    <text evidence="3 9">Belongs to the uracil-DNA glycosylase (UDG) superfamily. UNG family.</text>
</comment>
<evidence type="ECO:0000256" key="9">
    <source>
        <dbReference type="HAMAP-Rule" id="MF_00148"/>
    </source>
</evidence>
<evidence type="ECO:0000256" key="6">
    <source>
        <dbReference type="ARBA" id="ARBA00022763"/>
    </source>
</evidence>
<dbReference type="SUPFAM" id="SSF52141">
    <property type="entry name" value="Uracil-DNA glycosylase-like"/>
    <property type="match status" value="1"/>
</dbReference>
<keyword evidence="6 9" id="KW-0227">DNA damage</keyword>
<dbReference type="GO" id="GO:0005737">
    <property type="term" value="C:cytoplasm"/>
    <property type="evidence" value="ECO:0007669"/>
    <property type="project" value="UniProtKB-SubCell"/>
</dbReference>
<evidence type="ECO:0000256" key="4">
    <source>
        <dbReference type="ARBA" id="ARBA00012030"/>
    </source>
</evidence>
<evidence type="ECO:0000256" key="2">
    <source>
        <dbReference type="ARBA" id="ARBA00002631"/>
    </source>
</evidence>
<evidence type="ECO:0000256" key="7">
    <source>
        <dbReference type="ARBA" id="ARBA00022801"/>
    </source>
</evidence>
<evidence type="ECO:0000256" key="8">
    <source>
        <dbReference type="ARBA" id="ARBA00023204"/>
    </source>
</evidence>
<evidence type="ECO:0000256" key="3">
    <source>
        <dbReference type="ARBA" id="ARBA00008184"/>
    </source>
</evidence>
<evidence type="ECO:0000256" key="1">
    <source>
        <dbReference type="ARBA" id="ARBA00001400"/>
    </source>
</evidence>
<dbReference type="FunFam" id="3.40.470.10:FF:000001">
    <property type="entry name" value="Uracil-DNA glycosylase"/>
    <property type="match status" value="1"/>
</dbReference>
<keyword evidence="8 9" id="KW-0234">DNA repair</keyword>
<dbReference type="SMART" id="SM00986">
    <property type="entry name" value="UDG"/>
    <property type="match status" value="1"/>
</dbReference>
<dbReference type="OrthoDB" id="9804372at2"/>
<name>A0A1Q5PHP4_9BACT</name>
<evidence type="ECO:0000256" key="5">
    <source>
        <dbReference type="ARBA" id="ARBA00018429"/>
    </source>
</evidence>
<dbReference type="GO" id="GO:0097510">
    <property type="term" value="P:base-excision repair, AP site formation via deaminated base removal"/>
    <property type="evidence" value="ECO:0007669"/>
    <property type="project" value="TreeGrafter"/>
</dbReference>
<keyword evidence="9" id="KW-0963">Cytoplasm</keyword>
<dbReference type="PANTHER" id="PTHR11264:SF0">
    <property type="entry name" value="URACIL-DNA GLYCOSYLASE"/>
    <property type="match status" value="1"/>
</dbReference>
<dbReference type="CDD" id="cd10027">
    <property type="entry name" value="UDG-F1-like"/>
    <property type="match status" value="1"/>
</dbReference>
<keyword evidence="7 9" id="KW-0378">Hydrolase</keyword>
<keyword evidence="12" id="KW-1185">Reference proteome</keyword>
<feature type="active site" description="Proton acceptor" evidence="9">
    <location>
        <position position="65"/>
    </location>
</feature>
<dbReference type="NCBIfam" id="NF003592">
    <property type="entry name" value="PRK05254.1-5"/>
    <property type="match status" value="1"/>
</dbReference>
<dbReference type="PANTHER" id="PTHR11264">
    <property type="entry name" value="URACIL-DNA GLYCOSYLASE"/>
    <property type="match status" value="1"/>
</dbReference>
<evidence type="ECO:0000259" key="10">
    <source>
        <dbReference type="SMART" id="SM00986"/>
    </source>
</evidence>
<dbReference type="NCBIfam" id="TIGR00628">
    <property type="entry name" value="ung"/>
    <property type="match status" value="1"/>
</dbReference>
<dbReference type="AlphaFoldDB" id="A0A1Q5PHP4"/>
<organism evidence="11 12">
    <name type="scientific">Pontibacter flavimaris</name>
    <dbReference type="NCBI Taxonomy" id="1797110"/>
    <lineage>
        <taxon>Bacteria</taxon>
        <taxon>Pseudomonadati</taxon>
        <taxon>Bacteroidota</taxon>
        <taxon>Cytophagia</taxon>
        <taxon>Cytophagales</taxon>
        <taxon>Hymenobacteraceae</taxon>
        <taxon>Pontibacter</taxon>
    </lineage>
</organism>
<evidence type="ECO:0000313" key="11">
    <source>
        <dbReference type="EMBL" id="OKL41750.1"/>
    </source>
</evidence>
<dbReference type="InterPro" id="IPR005122">
    <property type="entry name" value="Uracil-DNA_glycosylase-like"/>
</dbReference>
<dbReference type="STRING" id="1797110.A3841_12055"/>
<dbReference type="HAMAP" id="MF_00148">
    <property type="entry name" value="UDG"/>
    <property type="match status" value="1"/>
</dbReference>
<comment type="function">
    <text evidence="2 9">Excises uracil residues from the DNA which can arise as a result of misincorporation of dUMP residues by DNA polymerase or due to deamination of cytosine.</text>
</comment>
<dbReference type="InterPro" id="IPR002043">
    <property type="entry name" value="UDG_fam1"/>
</dbReference>
<dbReference type="Proteomes" id="UP000186551">
    <property type="component" value="Unassembled WGS sequence"/>
</dbReference>
<dbReference type="NCBIfam" id="NF003591">
    <property type="entry name" value="PRK05254.1-4"/>
    <property type="match status" value="1"/>
</dbReference>
<comment type="caution">
    <text evidence="11">The sequence shown here is derived from an EMBL/GenBank/DDBJ whole genome shotgun (WGS) entry which is preliminary data.</text>
</comment>
<reference evidence="11 12" key="1">
    <citation type="submission" date="2016-03" db="EMBL/GenBank/DDBJ databases">
        <title>Genome sequence of Pontibacter sp. nov., of the family cytophagaceae, isolated from marine sediment of the Yellow Sea, China.</title>
        <authorList>
            <person name="Zhang G."/>
            <person name="Zhang R."/>
        </authorList>
    </citation>
    <scope>NUCLEOTIDE SEQUENCE [LARGE SCALE GENOMIC DNA]</scope>
    <source>
        <strain evidence="11 12">S10-8</strain>
    </source>
</reference>
<sequence length="220" mass="25119">MHVKIEESWQKVLQDEFEKPYFKELVSFVKDEYTSQKVYPPGNQIFNAFERCPFDKVEVVILGQDPYHGPNQANGLAFSVSEKVRTPPSLLNIFKEIKSDLGKDLPPNGNLERWAEQGVLLLNATLTVRAGDAGSHQRKGWEEFTDAVVQKVNELKENVVFMLWGAYAQKKGAFIDERKHLVLKAAHPSPFAADRGFFGSRHFSKANKYLEEHGKKPIDW</sequence>
<dbReference type="Pfam" id="PF03167">
    <property type="entry name" value="UDG"/>
    <property type="match status" value="1"/>
</dbReference>
<proteinExistence type="inferred from homology"/>
<dbReference type="SMART" id="SM00987">
    <property type="entry name" value="UreE_C"/>
    <property type="match status" value="1"/>
</dbReference>
<dbReference type="InterPro" id="IPR036895">
    <property type="entry name" value="Uracil-DNA_glycosylase-like_sf"/>
</dbReference>
<protein>
    <recommendedName>
        <fullName evidence="5 9">Uracil-DNA glycosylase</fullName>
        <shortName evidence="9">UDG</shortName>
        <ecNumber evidence="4 9">3.2.2.27</ecNumber>
    </recommendedName>
</protein>
<dbReference type="Gene3D" id="3.40.470.10">
    <property type="entry name" value="Uracil-DNA glycosylase-like domain"/>
    <property type="match status" value="1"/>
</dbReference>
<evidence type="ECO:0000313" key="12">
    <source>
        <dbReference type="Proteomes" id="UP000186551"/>
    </source>
</evidence>
<accession>A0A1Q5PHP4</accession>
<comment type="catalytic activity">
    <reaction evidence="1 9">
        <text>Hydrolyzes single-stranded DNA or mismatched double-stranded DNA and polynucleotides, releasing free uracil.</text>
        <dbReference type="EC" id="3.2.2.27"/>
    </reaction>
</comment>
<gene>
    <name evidence="9" type="primary">ung</name>
    <name evidence="11" type="ORF">A3841_12055</name>
</gene>
<feature type="domain" description="Uracil-DNA glycosylase-like" evidence="10">
    <location>
        <begin position="50"/>
        <end position="210"/>
    </location>
</feature>
<dbReference type="RefSeq" id="WP_073851162.1">
    <property type="nucleotide sequence ID" value="NZ_LVWA01000003.1"/>
</dbReference>
<dbReference type="NCBIfam" id="NF003589">
    <property type="entry name" value="PRK05254.1-2"/>
    <property type="match status" value="1"/>
</dbReference>
<dbReference type="NCBIfam" id="NF003588">
    <property type="entry name" value="PRK05254.1-1"/>
    <property type="match status" value="1"/>
</dbReference>
<dbReference type="GO" id="GO:0004844">
    <property type="term" value="F:uracil DNA N-glycosylase activity"/>
    <property type="evidence" value="ECO:0007669"/>
    <property type="project" value="UniProtKB-UniRule"/>
</dbReference>